<dbReference type="OrthoDB" id="5366332at2759"/>
<dbReference type="Proteomes" id="UP000001610">
    <property type="component" value="Unassembled WGS sequence"/>
</dbReference>
<dbReference type="InParanoid" id="G3JIU2"/>
<dbReference type="GeneID" id="18167317"/>
<protein>
    <submittedName>
        <fullName evidence="2">Uncharacterized protein</fullName>
    </submittedName>
</protein>
<dbReference type="AlphaFoldDB" id="G3JIU2"/>
<evidence type="ECO:0000313" key="3">
    <source>
        <dbReference type="Proteomes" id="UP000001610"/>
    </source>
</evidence>
<feature type="compositionally biased region" description="Basic residues" evidence="1">
    <location>
        <begin position="120"/>
        <end position="129"/>
    </location>
</feature>
<gene>
    <name evidence="2" type="ORF">CCM_05299</name>
</gene>
<feature type="region of interest" description="Disordered" evidence="1">
    <location>
        <begin position="42"/>
        <end position="144"/>
    </location>
</feature>
<dbReference type="eggNOG" id="ENOG502T27G">
    <property type="taxonomic scope" value="Eukaryota"/>
</dbReference>
<dbReference type="OMA" id="TAKMQRQ"/>
<dbReference type="RefSeq" id="XP_006670506.1">
    <property type="nucleotide sequence ID" value="XM_006670443.1"/>
</dbReference>
<feature type="compositionally biased region" description="Low complexity" evidence="1">
    <location>
        <begin position="87"/>
        <end position="115"/>
    </location>
</feature>
<dbReference type="HOGENOM" id="CLU_068316_0_0_1"/>
<dbReference type="VEuPathDB" id="FungiDB:CCM_05299"/>
<evidence type="ECO:0000256" key="1">
    <source>
        <dbReference type="SAM" id="MobiDB-lite"/>
    </source>
</evidence>
<sequence>MSRHHCASPALSDTTYYSFNDIELVEPPEPVDCYAQQRLQHKRDFDPFEASKMQRQDSGYESYEPSSPRRTSMSNASSRPPSGSTVTRRNSSSAASANPPRLRSSRPSTRRSYNTYTGGNHHHHHHHLHQQAPPYAVRSYSQSQPPGFVQFPTLDLIELAEPPAAAADDDAALMAPELPQTTHYWTSDSTRRLEYAAIDAAGRGVKGWVRKHLVPDCLVSDQKHLAFDDDTGSVRRYRLHLEEDHGEKHRQDDQAARRSRSWRFWRE</sequence>
<evidence type="ECO:0000313" key="2">
    <source>
        <dbReference type="EMBL" id="EGX91141.1"/>
    </source>
</evidence>
<keyword evidence="3" id="KW-1185">Reference proteome</keyword>
<dbReference type="KEGG" id="cmt:CCM_05299"/>
<feature type="compositionally biased region" description="Polar residues" evidence="1">
    <location>
        <begin position="56"/>
        <end position="86"/>
    </location>
</feature>
<dbReference type="EMBL" id="JH126402">
    <property type="protein sequence ID" value="EGX91141.1"/>
    <property type="molecule type" value="Genomic_DNA"/>
</dbReference>
<name>G3JIU2_CORMM</name>
<organism evidence="2 3">
    <name type="scientific">Cordyceps militaris (strain CM01)</name>
    <name type="common">Caterpillar fungus</name>
    <dbReference type="NCBI Taxonomy" id="983644"/>
    <lineage>
        <taxon>Eukaryota</taxon>
        <taxon>Fungi</taxon>
        <taxon>Dikarya</taxon>
        <taxon>Ascomycota</taxon>
        <taxon>Pezizomycotina</taxon>
        <taxon>Sordariomycetes</taxon>
        <taxon>Hypocreomycetidae</taxon>
        <taxon>Hypocreales</taxon>
        <taxon>Cordycipitaceae</taxon>
        <taxon>Cordyceps</taxon>
    </lineage>
</organism>
<reference evidence="2 3" key="1">
    <citation type="journal article" date="2011" name="Genome Biol.">
        <title>Genome sequence of the insect pathogenic fungus Cordyceps militaris, a valued traditional Chinese medicine.</title>
        <authorList>
            <person name="Zheng P."/>
            <person name="Xia Y."/>
            <person name="Xiao G."/>
            <person name="Xiong C."/>
            <person name="Hu X."/>
            <person name="Zhang S."/>
            <person name="Zheng H."/>
            <person name="Huang Y."/>
            <person name="Zhou Y."/>
            <person name="Wang S."/>
            <person name="Zhao G.P."/>
            <person name="Liu X."/>
            <person name="St Leger R.J."/>
            <person name="Wang C."/>
        </authorList>
    </citation>
    <scope>NUCLEOTIDE SEQUENCE [LARGE SCALE GENOMIC DNA]</scope>
    <source>
        <strain evidence="2 3">CM01</strain>
    </source>
</reference>
<proteinExistence type="predicted"/>
<accession>G3JIU2</accession>